<dbReference type="AlphaFoldDB" id="A0A074Y3E9"/>
<feature type="region of interest" description="Disordered" evidence="1">
    <location>
        <begin position="147"/>
        <end position="177"/>
    </location>
</feature>
<name>A0A074Y3E9_AURSE</name>
<dbReference type="HOGENOM" id="CLU_1315177_0_0_1"/>
<gene>
    <name evidence="2" type="ORF">AUEXF2481DRAFT_438652</name>
</gene>
<dbReference type="RefSeq" id="XP_013340742.1">
    <property type="nucleotide sequence ID" value="XM_013485288.1"/>
</dbReference>
<feature type="compositionally biased region" description="Basic and acidic residues" evidence="1">
    <location>
        <begin position="157"/>
        <end position="167"/>
    </location>
</feature>
<dbReference type="GeneID" id="25367518"/>
<proteinExistence type="predicted"/>
<organism evidence="2 3">
    <name type="scientific">Aureobasidium subglaciale (strain EXF-2481)</name>
    <name type="common">Aureobasidium pullulans var. subglaciale</name>
    <dbReference type="NCBI Taxonomy" id="1043005"/>
    <lineage>
        <taxon>Eukaryota</taxon>
        <taxon>Fungi</taxon>
        <taxon>Dikarya</taxon>
        <taxon>Ascomycota</taxon>
        <taxon>Pezizomycotina</taxon>
        <taxon>Dothideomycetes</taxon>
        <taxon>Dothideomycetidae</taxon>
        <taxon>Dothideales</taxon>
        <taxon>Saccotheciaceae</taxon>
        <taxon>Aureobasidium</taxon>
    </lineage>
</organism>
<reference evidence="2 3" key="1">
    <citation type="journal article" date="2014" name="BMC Genomics">
        <title>Genome sequencing of four Aureobasidium pullulans varieties: biotechnological potential, stress tolerance, and description of new species.</title>
        <authorList>
            <person name="Gostin Ar C."/>
            <person name="Ohm R.A."/>
            <person name="Kogej T."/>
            <person name="Sonjak S."/>
            <person name="Turk M."/>
            <person name="Zajc J."/>
            <person name="Zalar P."/>
            <person name="Grube M."/>
            <person name="Sun H."/>
            <person name="Han J."/>
            <person name="Sharma A."/>
            <person name="Chiniquy J."/>
            <person name="Ngan C.Y."/>
            <person name="Lipzen A."/>
            <person name="Barry K."/>
            <person name="Grigoriev I.V."/>
            <person name="Gunde-Cimerman N."/>
        </authorList>
    </citation>
    <scope>NUCLEOTIDE SEQUENCE [LARGE SCALE GENOMIC DNA]</scope>
    <source>
        <strain evidence="2 3">EXF-2481</strain>
    </source>
</reference>
<evidence type="ECO:0000256" key="1">
    <source>
        <dbReference type="SAM" id="MobiDB-lite"/>
    </source>
</evidence>
<evidence type="ECO:0000313" key="2">
    <source>
        <dbReference type="EMBL" id="KEQ92230.1"/>
    </source>
</evidence>
<protein>
    <submittedName>
        <fullName evidence="2">Uncharacterized protein</fullName>
    </submittedName>
</protein>
<keyword evidence="3" id="KW-1185">Reference proteome</keyword>
<feature type="compositionally biased region" description="Basic and acidic residues" evidence="1">
    <location>
        <begin position="112"/>
        <end position="122"/>
    </location>
</feature>
<sequence length="209" mass="22841">MLGGLLAVDFRLCCVFNFILGRYSTLHASSATYCVYRCFINRSAGRCWASPPRLLGAVVKVPRFPCLISTDALLSLVPVECRKVGRPARGRNAHATMLAALEEQKPTLGHSGRSDVKQERKKNSSATSVYEMTSRYNAARAAVSARTNNQELGGYHKQADDKGRKAGEGALAAGSRPDLRQSQVDFVRVPKKCLYVIHCRSTFACDVTG</sequence>
<dbReference type="Proteomes" id="UP000030641">
    <property type="component" value="Unassembled WGS sequence"/>
</dbReference>
<evidence type="ECO:0000313" key="3">
    <source>
        <dbReference type="Proteomes" id="UP000030641"/>
    </source>
</evidence>
<dbReference type="EMBL" id="KL584772">
    <property type="protein sequence ID" value="KEQ92230.1"/>
    <property type="molecule type" value="Genomic_DNA"/>
</dbReference>
<feature type="region of interest" description="Disordered" evidence="1">
    <location>
        <begin position="107"/>
        <end position="129"/>
    </location>
</feature>
<accession>A0A074Y3E9</accession>
<dbReference type="InParanoid" id="A0A074Y3E9"/>